<protein>
    <submittedName>
        <fullName evidence="2">Rpa-associated protein</fullName>
    </submittedName>
</protein>
<evidence type="ECO:0000256" key="1">
    <source>
        <dbReference type="SAM" id="MobiDB-lite"/>
    </source>
</evidence>
<evidence type="ECO:0000313" key="2">
    <source>
        <dbReference type="EMBL" id="MFC7129622.1"/>
    </source>
</evidence>
<feature type="compositionally biased region" description="Acidic residues" evidence="1">
    <location>
        <begin position="574"/>
        <end position="590"/>
    </location>
</feature>
<organism evidence="2 3">
    <name type="scientific">Haloferax chudinovii</name>
    <dbReference type="NCBI Taxonomy" id="1109010"/>
    <lineage>
        <taxon>Archaea</taxon>
        <taxon>Methanobacteriati</taxon>
        <taxon>Methanobacteriota</taxon>
        <taxon>Stenosarchaea group</taxon>
        <taxon>Halobacteria</taxon>
        <taxon>Halobacteriales</taxon>
        <taxon>Haloferacaceae</taxon>
        <taxon>Haloferax</taxon>
    </lineage>
</organism>
<feature type="compositionally biased region" description="Acidic residues" evidence="1">
    <location>
        <begin position="507"/>
        <end position="537"/>
    </location>
</feature>
<gene>
    <name evidence="2" type="ORF">ACFQI8_09445</name>
</gene>
<feature type="region of interest" description="Disordered" evidence="1">
    <location>
        <begin position="261"/>
        <end position="591"/>
    </location>
</feature>
<keyword evidence="3" id="KW-1185">Reference proteome</keyword>
<accession>A0ABD5XES4</accession>
<comment type="caution">
    <text evidence="2">The sequence shown here is derived from an EMBL/GenBank/DDBJ whole genome shotgun (WGS) entry which is preliminary data.</text>
</comment>
<proteinExistence type="predicted"/>
<dbReference type="Proteomes" id="UP001596460">
    <property type="component" value="Unassembled WGS sequence"/>
</dbReference>
<sequence length="651" mass="67959">MSASPVVGTREIAYRVFAAEFDDASLSYSESDEERAPNYVVTPTGARLNRTFVAGVLTEVEHVNDEVLRGRIADPTGAFVTYAGQYQPEPMAFLEGATAPAFVSLAGKARTYEPDDADVVYSSVRPESVNTVDADVRDRWIVSAAEATLRRIAVFDEALSMPYRGDDLTRALEARGVDPTLAAGVPRAIDHYGTTRTYLDALREVAIQALELVAGDRDQVDPLDVAPGDGGDGGDAVLGPLPELDLEPAESVDIEVGEADADEGDELGEPEADAGEAEAEPDDFEAESDEETADEPEPELLDSAESEADSEPESEPVAETESEPEPEPEPEPVAAETTAATESQPEASEPAPESEPSATAESESVEAADLTSEPEPATDSLDVDSEPDFDAGADDGALGDFEDDAPDAGATDADSLDESGSETLGDFDDGFDDPDDGFDDPDPEPEADAPDAPDEPGATADESATDAETDADDSVDPDGMYELDEDERAEIESEFGTEFTSGADVDPAGEADIDVPDADDLSDQLEDESVDAEPEAEPDPKPAADAAAEPESAAESEPEPEPESEPGADAASDGSEDEADADDSAADIDLESVVVDAMDDLDGGDGATRDEVVAAVVDEYGSDPGAVEDAIQEALLGGRCYEPQDGVLKAI</sequence>
<dbReference type="EMBL" id="JBHTAB010000004">
    <property type="protein sequence ID" value="MFC7129622.1"/>
    <property type="molecule type" value="Genomic_DNA"/>
</dbReference>
<feature type="region of interest" description="Disordered" evidence="1">
    <location>
        <begin position="220"/>
        <end position="242"/>
    </location>
</feature>
<name>A0ABD5XES4_9EURY</name>
<dbReference type="RefSeq" id="WP_390244147.1">
    <property type="nucleotide sequence ID" value="NZ_JBHTAB010000004.1"/>
</dbReference>
<feature type="compositionally biased region" description="Acidic residues" evidence="1">
    <location>
        <begin position="381"/>
        <end position="393"/>
    </location>
</feature>
<dbReference type="AlphaFoldDB" id="A0ABD5XES4"/>
<feature type="compositionally biased region" description="Acidic residues" evidence="1">
    <location>
        <begin position="414"/>
        <end position="454"/>
    </location>
</feature>
<reference evidence="2 3" key="1">
    <citation type="journal article" date="2019" name="Int. J. Syst. Evol. Microbiol.">
        <title>The Global Catalogue of Microorganisms (GCM) 10K type strain sequencing project: providing services to taxonomists for standard genome sequencing and annotation.</title>
        <authorList>
            <consortium name="The Broad Institute Genomics Platform"/>
            <consortium name="The Broad Institute Genome Sequencing Center for Infectious Disease"/>
            <person name="Wu L."/>
            <person name="Ma J."/>
        </authorList>
    </citation>
    <scope>NUCLEOTIDE SEQUENCE [LARGE SCALE GENOMIC DNA]</scope>
    <source>
        <strain evidence="2 3">DSM 26526</strain>
    </source>
</reference>
<feature type="compositionally biased region" description="Acidic residues" evidence="1">
    <location>
        <begin position="463"/>
        <end position="495"/>
    </location>
</feature>
<feature type="compositionally biased region" description="Acidic residues" evidence="1">
    <location>
        <begin position="261"/>
        <end position="330"/>
    </location>
</feature>
<evidence type="ECO:0000313" key="3">
    <source>
        <dbReference type="Proteomes" id="UP001596460"/>
    </source>
</evidence>
<feature type="compositionally biased region" description="Acidic residues" evidence="1">
    <location>
        <begin position="552"/>
        <end position="566"/>
    </location>
</feature>
<feature type="compositionally biased region" description="Low complexity" evidence="1">
    <location>
        <begin position="332"/>
        <end position="368"/>
    </location>
</feature>